<name>A0A7L4USU1_BALHA</name>
<sequence>MKMKSSLSIIISITLVMIILGGVGIILLSGQHLKNYVREHIMVSVVLDDNIKEVEIRQLEKILNASGYVKSSEYVTKEEAEKRLEQQLGIEFTKVLDFNPLMASIDLKLQPDYIQQDSITKIEKELLDFQGVEEVYYKKSLLESINENLRKITLILLAVSLLLFVISFTLINNTIRLSIYAQRFIINTMQIVGATDSFVRKPFVREGMFRGFIAGILASIVLVVVVYFLPEDFHNIVSIRDPYFLWLILALIVIAVAFSWFATYFAVSHYLRKQTTALYK</sequence>
<dbReference type="Pfam" id="PF18075">
    <property type="entry name" value="FtsX_ECD"/>
    <property type="match status" value="1"/>
</dbReference>
<evidence type="ECO:0000256" key="9">
    <source>
        <dbReference type="ARBA" id="ARBA00023306"/>
    </source>
</evidence>
<dbReference type="InterPro" id="IPR040690">
    <property type="entry name" value="FtsX_ECD"/>
</dbReference>
<organism evidence="14 15">
    <name type="scientific">Balneicella halophila</name>
    <dbReference type="NCBI Taxonomy" id="1537566"/>
    <lineage>
        <taxon>Bacteria</taxon>
        <taxon>Pseudomonadati</taxon>
        <taxon>Bacteroidota</taxon>
        <taxon>Bacteroidia</taxon>
        <taxon>Bacteroidales</taxon>
        <taxon>Balneicellaceae</taxon>
        <taxon>Balneicella</taxon>
    </lineage>
</organism>
<dbReference type="GO" id="GO:0051301">
    <property type="term" value="P:cell division"/>
    <property type="evidence" value="ECO:0007669"/>
    <property type="project" value="UniProtKB-KW"/>
</dbReference>
<evidence type="ECO:0000256" key="5">
    <source>
        <dbReference type="ARBA" id="ARBA00022618"/>
    </source>
</evidence>
<keyword evidence="15" id="KW-1185">Reference proteome</keyword>
<dbReference type="Gene3D" id="3.30.70.3040">
    <property type="match status" value="1"/>
</dbReference>
<dbReference type="PIRSF" id="PIRSF003097">
    <property type="entry name" value="FtsX"/>
    <property type="match status" value="1"/>
</dbReference>
<reference evidence="14 15" key="1">
    <citation type="submission" date="2018-05" db="EMBL/GenBank/DDBJ databases">
        <title>Genomic Encyclopedia of Type Strains, Phase IV (KMG-IV): sequencing the most valuable type-strain genomes for metagenomic binning, comparative biology and taxonomic classification.</title>
        <authorList>
            <person name="Goeker M."/>
        </authorList>
    </citation>
    <scope>NUCLEOTIDE SEQUENCE [LARGE SCALE GENOMIC DNA]</scope>
    <source>
        <strain evidence="14 15">DSM 28579</strain>
    </source>
</reference>
<dbReference type="GO" id="GO:0005886">
    <property type="term" value="C:plasma membrane"/>
    <property type="evidence" value="ECO:0007669"/>
    <property type="project" value="UniProtKB-SubCell"/>
</dbReference>
<dbReference type="PANTHER" id="PTHR47755">
    <property type="entry name" value="CELL DIVISION PROTEIN FTSX"/>
    <property type="match status" value="1"/>
</dbReference>
<evidence type="ECO:0000313" key="15">
    <source>
        <dbReference type="Proteomes" id="UP000251835"/>
    </source>
</evidence>
<evidence type="ECO:0000259" key="12">
    <source>
        <dbReference type="Pfam" id="PF02687"/>
    </source>
</evidence>
<dbReference type="EMBL" id="QENZ01000003">
    <property type="protein sequence ID" value="PVX52317.1"/>
    <property type="molecule type" value="Genomic_DNA"/>
</dbReference>
<comment type="similarity">
    <text evidence="2 10">Belongs to the ABC-4 integral membrane protein family. FtsX subfamily.</text>
</comment>
<evidence type="ECO:0000256" key="7">
    <source>
        <dbReference type="ARBA" id="ARBA00022989"/>
    </source>
</evidence>
<evidence type="ECO:0000256" key="1">
    <source>
        <dbReference type="ARBA" id="ARBA00004651"/>
    </source>
</evidence>
<evidence type="ECO:0000256" key="10">
    <source>
        <dbReference type="PIRNR" id="PIRNR003097"/>
    </source>
</evidence>
<feature type="transmembrane region" description="Helical" evidence="11">
    <location>
        <begin position="152"/>
        <end position="171"/>
    </location>
</feature>
<evidence type="ECO:0000256" key="11">
    <source>
        <dbReference type="SAM" id="Phobius"/>
    </source>
</evidence>
<dbReference type="AlphaFoldDB" id="A0A7L4USU1"/>
<dbReference type="PANTHER" id="PTHR47755:SF1">
    <property type="entry name" value="CELL DIVISION PROTEIN FTSX"/>
    <property type="match status" value="1"/>
</dbReference>
<evidence type="ECO:0000313" key="14">
    <source>
        <dbReference type="EMBL" id="PVX52317.1"/>
    </source>
</evidence>
<gene>
    <name evidence="14" type="ORF">C7377_0631</name>
</gene>
<evidence type="ECO:0000256" key="8">
    <source>
        <dbReference type="ARBA" id="ARBA00023136"/>
    </source>
</evidence>
<dbReference type="InterPro" id="IPR003838">
    <property type="entry name" value="ABC3_permease_C"/>
</dbReference>
<evidence type="ECO:0000256" key="2">
    <source>
        <dbReference type="ARBA" id="ARBA00007379"/>
    </source>
</evidence>
<dbReference type="OrthoDB" id="9813411at2"/>
<dbReference type="Pfam" id="PF02687">
    <property type="entry name" value="FtsX"/>
    <property type="match status" value="1"/>
</dbReference>
<evidence type="ECO:0000256" key="6">
    <source>
        <dbReference type="ARBA" id="ARBA00022692"/>
    </source>
</evidence>
<dbReference type="Proteomes" id="UP000251835">
    <property type="component" value="Unassembled WGS sequence"/>
</dbReference>
<proteinExistence type="inferred from homology"/>
<dbReference type="InterPro" id="IPR004513">
    <property type="entry name" value="FtsX"/>
</dbReference>
<keyword evidence="7 11" id="KW-1133">Transmembrane helix</keyword>
<keyword evidence="9 10" id="KW-0131">Cell cycle</keyword>
<comment type="subcellular location">
    <subcellularLocation>
        <location evidence="1">Cell membrane</location>
        <topology evidence="1">Multi-pass membrane protein</topology>
    </subcellularLocation>
</comment>
<dbReference type="RefSeq" id="WP_116495858.1">
    <property type="nucleotide sequence ID" value="NZ_QENZ01000003.1"/>
</dbReference>
<feature type="domain" description="ABC3 transporter permease C-terminal" evidence="12">
    <location>
        <begin position="158"/>
        <end position="269"/>
    </location>
</feature>
<keyword evidence="6 11" id="KW-0812">Transmembrane</keyword>
<feature type="transmembrane region" description="Helical" evidence="11">
    <location>
        <begin position="244"/>
        <end position="267"/>
    </location>
</feature>
<keyword evidence="4 10" id="KW-1003">Cell membrane</keyword>
<comment type="caution">
    <text evidence="14">The sequence shown here is derived from an EMBL/GenBank/DDBJ whole genome shotgun (WGS) entry which is preliminary data.</text>
</comment>
<accession>A0A7L4USU1</accession>
<keyword evidence="8 10" id="KW-0472">Membrane</keyword>
<feature type="transmembrane region" description="Helical" evidence="11">
    <location>
        <begin position="211"/>
        <end position="229"/>
    </location>
</feature>
<feature type="domain" description="FtsX extracellular" evidence="13">
    <location>
        <begin position="43"/>
        <end position="135"/>
    </location>
</feature>
<evidence type="ECO:0000256" key="4">
    <source>
        <dbReference type="ARBA" id="ARBA00022475"/>
    </source>
</evidence>
<feature type="transmembrane region" description="Helical" evidence="11">
    <location>
        <begin position="6"/>
        <end position="28"/>
    </location>
</feature>
<evidence type="ECO:0000256" key="3">
    <source>
        <dbReference type="ARBA" id="ARBA00021907"/>
    </source>
</evidence>
<keyword evidence="5 10" id="KW-0132">Cell division</keyword>
<evidence type="ECO:0000259" key="13">
    <source>
        <dbReference type="Pfam" id="PF18075"/>
    </source>
</evidence>
<protein>
    <recommendedName>
        <fullName evidence="3 10">Cell division protein FtsX</fullName>
    </recommendedName>
</protein>